<keyword evidence="11" id="KW-0238">DNA-binding</keyword>
<dbReference type="GO" id="GO:0043590">
    <property type="term" value="C:bacterial nucleoid"/>
    <property type="evidence" value="ECO:0007669"/>
    <property type="project" value="TreeGrafter"/>
</dbReference>
<evidence type="ECO:0000256" key="15">
    <source>
        <dbReference type="ARBA" id="ARBA00034617"/>
    </source>
</evidence>
<feature type="domain" description="Helicase C-terminal" evidence="19">
    <location>
        <begin position="218"/>
        <end position="362"/>
    </location>
</feature>
<dbReference type="InterPro" id="IPR006293">
    <property type="entry name" value="DNA_helicase_ATP-dep_RecQ_bac"/>
</dbReference>
<comment type="catalytic activity">
    <reaction evidence="15">
        <text>Couples ATP hydrolysis with the unwinding of duplex DNA by translocating in the 3'-5' direction.</text>
        <dbReference type="EC" id="5.6.2.4"/>
    </reaction>
</comment>
<evidence type="ECO:0000256" key="11">
    <source>
        <dbReference type="ARBA" id="ARBA00023125"/>
    </source>
</evidence>
<dbReference type="InterPro" id="IPR011545">
    <property type="entry name" value="DEAD/DEAH_box_helicase_dom"/>
</dbReference>
<dbReference type="InterPro" id="IPR002121">
    <property type="entry name" value="HRDC_dom"/>
</dbReference>
<dbReference type="Gene3D" id="1.10.150.80">
    <property type="entry name" value="HRDC domain"/>
    <property type="match status" value="1"/>
</dbReference>
<dbReference type="KEGG" id="run:DR864_20220"/>
<dbReference type="GO" id="GO:0005524">
    <property type="term" value="F:ATP binding"/>
    <property type="evidence" value="ECO:0007669"/>
    <property type="project" value="UniProtKB-KW"/>
</dbReference>
<keyword evidence="12" id="KW-0233">DNA recombination</keyword>
<dbReference type="AlphaFoldDB" id="A0A344TMN5"/>
<evidence type="ECO:0000256" key="2">
    <source>
        <dbReference type="ARBA" id="ARBA00001947"/>
    </source>
</evidence>
<keyword evidence="5" id="KW-0547">Nucleotide-binding</keyword>
<dbReference type="Pfam" id="PF09382">
    <property type="entry name" value="RQC"/>
    <property type="match status" value="1"/>
</dbReference>
<dbReference type="SMART" id="SM00956">
    <property type="entry name" value="RQC"/>
    <property type="match status" value="1"/>
</dbReference>
<evidence type="ECO:0000259" key="18">
    <source>
        <dbReference type="PROSITE" id="PS51192"/>
    </source>
</evidence>
<accession>A0A344TMN5</accession>
<dbReference type="EC" id="5.6.2.4" evidence="16"/>
<evidence type="ECO:0000259" key="19">
    <source>
        <dbReference type="PROSITE" id="PS51194"/>
    </source>
</evidence>
<keyword evidence="8 20" id="KW-0347">Helicase</keyword>
<dbReference type="GO" id="GO:0006281">
    <property type="term" value="P:DNA repair"/>
    <property type="evidence" value="ECO:0007669"/>
    <property type="project" value="UniProtKB-KW"/>
</dbReference>
<dbReference type="SMART" id="SM00341">
    <property type="entry name" value="HRDC"/>
    <property type="match status" value="1"/>
</dbReference>
<evidence type="ECO:0000256" key="5">
    <source>
        <dbReference type="ARBA" id="ARBA00022741"/>
    </source>
</evidence>
<dbReference type="InterPro" id="IPR044876">
    <property type="entry name" value="HRDC_dom_sf"/>
</dbReference>
<dbReference type="SUPFAM" id="SSF52540">
    <property type="entry name" value="P-loop containing nucleoside triphosphate hydrolases"/>
    <property type="match status" value="1"/>
</dbReference>
<evidence type="ECO:0000256" key="8">
    <source>
        <dbReference type="ARBA" id="ARBA00022806"/>
    </source>
</evidence>
<sequence>MLLSKEQILKQYFGYDTFRPLQSEIIDWIAAGNDCMVLMPTGGGKSVCFQVPALMKEGITLVISPLIALMKDQVQALRANGIEAAFLNSTQSTSEQYAIEKQCHAGELKLLYIAPEKLFASGSLDFIRSLNINLFAVDESHCVSVWGHDFRPEYTQLHILKAAFRHVPMVALTATADRVTRRDVLKQLGIPEARVFEASFDRPNLSLNVLPGRNRIKVIEQFINDHPNQSGIIYCLARKTTEDIAQKLRAKGINARHYHAKLPPEERSKVQDDFLRDDIQIMVATIAFGMGIDKSNVRWIMHYNMPSNVESFYQEIGRAGRDGLKSDTMLFYSFADWMMRRDMIESSELPQHLKDIQFAKLDRMKQYAEADHCRRRILLSYFNEAVDRDCGNCDVCRNPRSKFDATLAAQKALSAIARTDQKIAMGLLVDVLRGSHNRNVTERGYDRIKTFGAGRELRAEEWADYLTQMLNSGVMDVAYDEAHSLKLNETSWQVLRGERKVQLVRFESYEEKRKRQEETAEPVKTKKEVIRDELFERLRKVRKQLADELNVPPFVVFSDATLSDMAEKRPINRFQMLQVSGVGETKFSHYGEAFINEILEYARSKTQPGTRIVNGMTYIETHDLYKQGLTPSQIAQRRNLNELTVYSHLAKLYEDGYEVDVWQYLTKNEYRTITEAADLLQVTPGAALKPLFEQLEGQYEYYKLRIALAIWEKGK</sequence>
<keyword evidence="14" id="KW-0413">Isomerase</keyword>
<protein>
    <recommendedName>
        <fullName evidence="16">DNA helicase RecQ</fullName>
        <ecNumber evidence="16">5.6.2.4</ecNumber>
    </recommendedName>
</protein>
<keyword evidence="7 20" id="KW-0378">Hydrolase</keyword>
<evidence type="ECO:0000313" key="20">
    <source>
        <dbReference type="EMBL" id="AXE19906.1"/>
    </source>
</evidence>
<dbReference type="InterPro" id="IPR014001">
    <property type="entry name" value="Helicase_ATP-bd"/>
</dbReference>
<dbReference type="PROSITE" id="PS50967">
    <property type="entry name" value="HRDC"/>
    <property type="match status" value="1"/>
</dbReference>
<dbReference type="GO" id="GO:0005737">
    <property type="term" value="C:cytoplasm"/>
    <property type="evidence" value="ECO:0007669"/>
    <property type="project" value="TreeGrafter"/>
</dbReference>
<proteinExistence type="inferred from homology"/>
<keyword evidence="10" id="KW-0067">ATP-binding</keyword>
<dbReference type="InterPro" id="IPR036390">
    <property type="entry name" value="WH_DNA-bd_sf"/>
</dbReference>
<keyword evidence="4" id="KW-0479">Metal-binding</keyword>
<evidence type="ECO:0000256" key="4">
    <source>
        <dbReference type="ARBA" id="ARBA00022723"/>
    </source>
</evidence>
<evidence type="ECO:0000256" key="14">
    <source>
        <dbReference type="ARBA" id="ARBA00023235"/>
    </source>
</evidence>
<dbReference type="GO" id="GO:0006260">
    <property type="term" value="P:DNA replication"/>
    <property type="evidence" value="ECO:0007669"/>
    <property type="project" value="InterPro"/>
</dbReference>
<dbReference type="Pfam" id="PF14493">
    <property type="entry name" value="HTH_40"/>
    <property type="match status" value="1"/>
</dbReference>
<evidence type="ECO:0000256" key="7">
    <source>
        <dbReference type="ARBA" id="ARBA00022801"/>
    </source>
</evidence>
<reference evidence="20 21" key="1">
    <citation type="submission" date="2018-07" db="EMBL/GenBank/DDBJ databases">
        <title>Genome sequencing of Runella.</title>
        <authorList>
            <person name="Baek M.-G."/>
            <person name="Yi H."/>
        </authorList>
    </citation>
    <scope>NUCLEOTIDE SEQUENCE [LARGE SCALE GENOMIC DNA]</scope>
    <source>
        <strain evidence="20 21">HYN0085</strain>
    </source>
</reference>
<dbReference type="GO" id="GO:0043138">
    <property type="term" value="F:3'-5' DNA helicase activity"/>
    <property type="evidence" value="ECO:0007669"/>
    <property type="project" value="UniProtKB-EC"/>
</dbReference>
<dbReference type="NCBIfam" id="TIGR00614">
    <property type="entry name" value="recQ_fam"/>
    <property type="match status" value="1"/>
</dbReference>
<dbReference type="CDD" id="cd17920">
    <property type="entry name" value="DEXHc_RecQ"/>
    <property type="match status" value="1"/>
</dbReference>
<keyword evidence="9" id="KW-0862">Zinc</keyword>
<dbReference type="InterPro" id="IPR004589">
    <property type="entry name" value="DNA_helicase_ATP-dep_RecQ"/>
</dbReference>
<dbReference type="GO" id="GO:0006310">
    <property type="term" value="P:DNA recombination"/>
    <property type="evidence" value="ECO:0007669"/>
    <property type="project" value="UniProtKB-UniRule"/>
</dbReference>
<evidence type="ECO:0000256" key="3">
    <source>
        <dbReference type="ARBA" id="ARBA00005446"/>
    </source>
</evidence>
<dbReference type="InterPro" id="IPR010997">
    <property type="entry name" value="HRDC-like_sf"/>
</dbReference>
<evidence type="ECO:0000256" key="6">
    <source>
        <dbReference type="ARBA" id="ARBA00022763"/>
    </source>
</evidence>
<dbReference type="FunFam" id="3.40.50.300:FF:000296">
    <property type="entry name" value="ATP-dependent DNA helicase RecQ"/>
    <property type="match status" value="1"/>
</dbReference>
<comment type="similarity">
    <text evidence="3">Belongs to the helicase family. RecQ subfamily.</text>
</comment>
<evidence type="ECO:0000256" key="10">
    <source>
        <dbReference type="ARBA" id="ARBA00022840"/>
    </source>
</evidence>
<dbReference type="SMART" id="SM00487">
    <property type="entry name" value="DEXDc"/>
    <property type="match status" value="1"/>
</dbReference>
<dbReference type="SUPFAM" id="SSF46785">
    <property type="entry name" value="Winged helix' DNA-binding domain"/>
    <property type="match status" value="1"/>
</dbReference>
<dbReference type="Pfam" id="PF16124">
    <property type="entry name" value="RecQ_Zn_bind"/>
    <property type="match status" value="1"/>
</dbReference>
<dbReference type="GO" id="GO:0016787">
    <property type="term" value="F:hydrolase activity"/>
    <property type="evidence" value="ECO:0007669"/>
    <property type="project" value="UniProtKB-KW"/>
</dbReference>
<dbReference type="NCBIfam" id="TIGR01389">
    <property type="entry name" value="recQ"/>
    <property type="match status" value="1"/>
</dbReference>
<dbReference type="Pfam" id="PF00271">
    <property type="entry name" value="Helicase_C"/>
    <property type="match status" value="1"/>
</dbReference>
<feature type="domain" description="HRDC" evidence="17">
    <location>
        <begin position="528"/>
        <end position="608"/>
    </location>
</feature>
<dbReference type="SMART" id="SM00490">
    <property type="entry name" value="HELICc"/>
    <property type="match status" value="1"/>
</dbReference>
<dbReference type="InterPro" id="IPR029491">
    <property type="entry name" value="Helicase_HTH"/>
</dbReference>
<evidence type="ECO:0000256" key="1">
    <source>
        <dbReference type="ARBA" id="ARBA00001946"/>
    </source>
</evidence>
<dbReference type="InterPro" id="IPR036388">
    <property type="entry name" value="WH-like_DNA-bd_sf"/>
</dbReference>
<keyword evidence="21" id="KW-1185">Reference proteome</keyword>
<evidence type="ECO:0000256" key="12">
    <source>
        <dbReference type="ARBA" id="ARBA00023172"/>
    </source>
</evidence>
<feature type="domain" description="Helicase ATP-binding" evidence="18">
    <location>
        <begin position="26"/>
        <end position="194"/>
    </location>
</feature>
<dbReference type="InterPro" id="IPR018982">
    <property type="entry name" value="RQC_domain"/>
</dbReference>
<dbReference type="PROSITE" id="PS51192">
    <property type="entry name" value="HELICASE_ATP_BIND_1"/>
    <property type="match status" value="1"/>
</dbReference>
<dbReference type="SUPFAM" id="SSF47819">
    <property type="entry name" value="HRDC-like"/>
    <property type="match status" value="1"/>
</dbReference>
<keyword evidence="6" id="KW-0227">DNA damage</keyword>
<gene>
    <name evidence="20" type="primary">recQ</name>
    <name evidence="20" type="ORF">DR864_20220</name>
</gene>
<dbReference type="CDD" id="cd18794">
    <property type="entry name" value="SF2_C_RecQ"/>
    <property type="match status" value="1"/>
</dbReference>
<name>A0A344TMN5_9BACT</name>
<dbReference type="Pfam" id="PF00570">
    <property type="entry name" value="HRDC"/>
    <property type="match status" value="1"/>
</dbReference>
<organism evidence="20 21">
    <name type="scientific">Runella rosea</name>
    <dbReference type="NCBI Taxonomy" id="2259595"/>
    <lineage>
        <taxon>Bacteria</taxon>
        <taxon>Pseudomonadati</taxon>
        <taxon>Bacteroidota</taxon>
        <taxon>Cytophagia</taxon>
        <taxon>Cytophagales</taxon>
        <taxon>Spirosomataceae</taxon>
        <taxon>Runella</taxon>
    </lineage>
</organism>
<comment type="cofactor">
    <cofactor evidence="2">
        <name>Zn(2+)</name>
        <dbReference type="ChEBI" id="CHEBI:29105"/>
    </cofactor>
</comment>
<evidence type="ECO:0000256" key="9">
    <source>
        <dbReference type="ARBA" id="ARBA00022833"/>
    </source>
</evidence>
<keyword evidence="13" id="KW-0234">DNA repair</keyword>
<dbReference type="RefSeq" id="WP_114068674.1">
    <property type="nucleotide sequence ID" value="NZ_CP030850.1"/>
</dbReference>
<dbReference type="Gene3D" id="3.40.50.300">
    <property type="entry name" value="P-loop containing nucleotide triphosphate hydrolases"/>
    <property type="match status" value="2"/>
</dbReference>
<comment type="cofactor">
    <cofactor evidence="1">
        <name>Mg(2+)</name>
        <dbReference type="ChEBI" id="CHEBI:18420"/>
    </cofactor>
</comment>
<dbReference type="PROSITE" id="PS51194">
    <property type="entry name" value="HELICASE_CTER"/>
    <property type="match status" value="1"/>
</dbReference>
<dbReference type="FunFam" id="1.10.150.80:FF:000002">
    <property type="entry name" value="ATP-dependent DNA helicase RecQ"/>
    <property type="match status" value="1"/>
</dbReference>
<evidence type="ECO:0000259" key="17">
    <source>
        <dbReference type="PROSITE" id="PS50967"/>
    </source>
</evidence>
<evidence type="ECO:0000256" key="13">
    <source>
        <dbReference type="ARBA" id="ARBA00023204"/>
    </source>
</evidence>
<dbReference type="GO" id="GO:0003677">
    <property type="term" value="F:DNA binding"/>
    <property type="evidence" value="ECO:0007669"/>
    <property type="project" value="UniProtKB-KW"/>
</dbReference>
<dbReference type="InterPro" id="IPR032284">
    <property type="entry name" value="RecQ_Zn-bd"/>
</dbReference>
<dbReference type="GO" id="GO:0046872">
    <property type="term" value="F:metal ion binding"/>
    <property type="evidence" value="ECO:0007669"/>
    <property type="project" value="UniProtKB-KW"/>
</dbReference>
<dbReference type="InterPro" id="IPR001650">
    <property type="entry name" value="Helicase_C-like"/>
</dbReference>
<dbReference type="PANTHER" id="PTHR13710">
    <property type="entry name" value="DNA HELICASE RECQ FAMILY MEMBER"/>
    <property type="match status" value="1"/>
</dbReference>
<dbReference type="OrthoDB" id="9763310at2"/>
<evidence type="ECO:0000256" key="16">
    <source>
        <dbReference type="NCBIfam" id="TIGR01389"/>
    </source>
</evidence>
<dbReference type="Pfam" id="PF00270">
    <property type="entry name" value="DEAD"/>
    <property type="match status" value="1"/>
</dbReference>
<dbReference type="GO" id="GO:0030894">
    <property type="term" value="C:replisome"/>
    <property type="evidence" value="ECO:0007669"/>
    <property type="project" value="TreeGrafter"/>
</dbReference>
<dbReference type="PANTHER" id="PTHR13710:SF105">
    <property type="entry name" value="ATP-DEPENDENT DNA HELICASE Q1"/>
    <property type="match status" value="1"/>
</dbReference>
<dbReference type="InterPro" id="IPR027417">
    <property type="entry name" value="P-loop_NTPase"/>
</dbReference>
<dbReference type="EMBL" id="CP030850">
    <property type="protein sequence ID" value="AXE19906.1"/>
    <property type="molecule type" value="Genomic_DNA"/>
</dbReference>
<dbReference type="Proteomes" id="UP000251993">
    <property type="component" value="Chromosome"/>
</dbReference>
<dbReference type="Gene3D" id="1.10.10.10">
    <property type="entry name" value="Winged helix-like DNA-binding domain superfamily/Winged helix DNA-binding domain"/>
    <property type="match status" value="1"/>
</dbReference>
<evidence type="ECO:0000313" key="21">
    <source>
        <dbReference type="Proteomes" id="UP000251993"/>
    </source>
</evidence>
<dbReference type="GO" id="GO:0009378">
    <property type="term" value="F:four-way junction helicase activity"/>
    <property type="evidence" value="ECO:0007669"/>
    <property type="project" value="TreeGrafter"/>
</dbReference>
<dbReference type="GO" id="GO:0009432">
    <property type="term" value="P:SOS response"/>
    <property type="evidence" value="ECO:0007669"/>
    <property type="project" value="UniProtKB-UniRule"/>
</dbReference>